<gene>
    <name evidence="1" type="ORF">NCTC13193_03816</name>
</gene>
<sequence length="313" mass="34095">METRAHHVLIGLFTLIIFTAVLLFSLWLTKSGTDRQFKQYDIVFNEAVSGLSQGSTVNYSGIRVGEVTMLRLDPNVPTKVWARIRVAASAPIREDTQARLAIAGITGTSNIQLSGGSETSPMLTGEDGAIPVIIATPSPLTQLLANGEDVMSNVNQVLVRLNQLMTPDNQQRLVNTLDNLEQITSTVAGQREDIRTILQQLALVTKQSNDTLAQTNRLVRNANVLLDGQGKQLVANAANTMASLEKTTALLNKLIGENQQSLNSGIQGFNDLGPAVDELRRTLLTLRGAMSRLEENPSALLRGRERTKEFTPK</sequence>
<accession>A0A0F7D396</accession>
<dbReference type="PANTHER" id="PTHR36698">
    <property type="entry name" value="BLL5892 PROTEIN"/>
    <property type="match status" value="1"/>
</dbReference>
<dbReference type="RefSeq" id="WP_024485914.1">
    <property type="nucleotide sequence ID" value="NZ_CAMISM010000014.1"/>
</dbReference>
<organism evidence="1 2">
    <name type="scientific">Serratia fonticola</name>
    <dbReference type="NCBI Taxonomy" id="47917"/>
    <lineage>
        <taxon>Bacteria</taxon>
        <taxon>Pseudomonadati</taxon>
        <taxon>Pseudomonadota</taxon>
        <taxon>Gammaproteobacteria</taxon>
        <taxon>Enterobacterales</taxon>
        <taxon>Yersiniaceae</taxon>
        <taxon>Serratia</taxon>
    </lineage>
</organism>
<evidence type="ECO:0000313" key="2">
    <source>
        <dbReference type="Proteomes" id="UP000270487"/>
    </source>
</evidence>
<proteinExistence type="predicted"/>
<evidence type="ECO:0000313" key="1">
    <source>
        <dbReference type="EMBL" id="VEI72779.1"/>
    </source>
</evidence>
<dbReference type="Proteomes" id="UP000270487">
    <property type="component" value="Chromosome"/>
</dbReference>
<name>A0A0F7D396_SERFO</name>
<dbReference type="InterPro" id="IPR003399">
    <property type="entry name" value="Mce/MlaD"/>
</dbReference>
<reference evidence="1 2" key="1">
    <citation type="submission" date="2018-12" db="EMBL/GenBank/DDBJ databases">
        <authorList>
            <consortium name="Pathogen Informatics"/>
        </authorList>
    </citation>
    <scope>NUCLEOTIDE SEQUENCE [LARGE SCALE GENOMIC DNA]</scope>
    <source>
        <strain evidence="1 2">NCTC13193</strain>
    </source>
</reference>
<dbReference type="KEGG" id="sfw:WN53_24910"/>
<dbReference type="STRING" id="47917.AV650_20550"/>
<dbReference type="EMBL" id="LR134492">
    <property type="protein sequence ID" value="VEI72779.1"/>
    <property type="molecule type" value="Genomic_DNA"/>
</dbReference>
<dbReference type="Pfam" id="PF02470">
    <property type="entry name" value="MlaD"/>
    <property type="match status" value="1"/>
</dbReference>
<dbReference type="GeneID" id="30323427"/>
<dbReference type="PANTHER" id="PTHR36698:SF2">
    <property type="entry name" value="MCE_MLAD DOMAIN-CONTAINING PROTEIN"/>
    <property type="match status" value="1"/>
</dbReference>
<protein>
    <submittedName>
        <fullName evidence="1">Virulence factor Mce family protein</fullName>
    </submittedName>
</protein>
<dbReference type="AlphaFoldDB" id="A0A0F7D396"/>